<dbReference type="InterPro" id="IPR039299">
    <property type="entry name" value="SEOA"/>
</dbReference>
<dbReference type="InterPro" id="IPR027944">
    <property type="entry name" value="SEO_C"/>
</dbReference>
<protein>
    <submittedName>
        <fullName evidence="3">Protein SIEVE ELEMENT OCCLUSION B-like protein</fullName>
    </submittedName>
</protein>
<evidence type="ECO:0000313" key="3">
    <source>
        <dbReference type="EMBL" id="RWR74388.1"/>
    </source>
</evidence>
<reference evidence="3 4" key="1">
    <citation type="journal article" date="2019" name="Nat. Plants">
        <title>Stout camphor tree genome fills gaps in understanding of flowering plant genome evolution.</title>
        <authorList>
            <person name="Chaw S.M."/>
            <person name="Liu Y.C."/>
            <person name="Wu Y.W."/>
            <person name="Wang H.Y."/>
            <person name="Lin C.I."/>
            <person name="Wu C.S."/>
            <person name="Ke H.M."/>
            <person name="Chang L.Y."/>
            <person name="Hsu C.Y."/>
            <person name="Yang H.T."/>
            <person name="Sudianto E."/>
            <person name="Hsu M.H."/>
            <person name="Wu K.P."/>
            <person name="Wang L.N."/>
            <person name="Leebens-Mack J.H."/>
            <person name="Tsai I.J."/>
        </authorList>
    </citation>
    <scope>NUCLEOTIDE SEQUENCE [LARGE SCALE GENOMIC DNA]</scope>
    <source>
        <strain evidence="4">cv. Chaw 1501</strain>
        <tissue evidence="3">Young leaves</tissue>
    </source>
</reference>
<dbReference type="Pfam" id="PF14577">
    <property type="entry name" value="SEO_C"/>
    <property type="match status" value="1"/>
</dbReference>
<dbReference type="AlphaFoldDB" id="A0A3S3M717"/>
<evidence type="ECO:0000313" key="4">
    <source>
        <dbReference type="Proteomes" id="UP000283530"/>
    </source>
</evidence>
<dbReference type="InterPro" id="IPR027942">
    <property type="entry name" value="SEO_N"/>
</dbReference>
<evidence type="ECO:0000259" key="2">
    <source>
        <dbReference type="Pfam" id="PF14577"/>
    </source>
</evidence>
<organism evidence="3 4">
    <name type="scientific">Cinnamomum micranthum f. kanehirae</name>
    <dbReference type="NCBI Taxonomy" id="337451"/>
    <lineage>
        <taxon>Eukaryota</taxon>
        <taxon>Viridiplantae</taxon>
        <taxon>Streptophyta</taxon>
        <taxon>Embryophyta</taxon>
        <taxon>Tracheophyta</taxon>
        <taxon>Spermatophyta</taxon>
        <taxon>Magnoliopsida</taxon>
        <taxon>Magnoliidae</taxon>
        <taxon>Laurales</taxon>
        <taxon>Lauraceae</taxon>
        <taxon>Cinnamomum</taxon>
    </lineage>
</organism>
<keyword evidence="4" id="KW-1185">Reference proteome</keyword>
<dbReference type="Pfam" id="PF14576">
    <property type="entry name" value="SEO_N"/>
    <property type="match status" value="1"/>
</dbReference>
<dbReference type="GO" id="GO:0010088">
    <property type="term" value="P:phloem development"/>
    <property type="evidence" value="ECO:0007669"/>
    <property type="project" value="InterPro"/>
</dbReference>
<dbReference type="STRING" id="337451.A0A3S3M717"/>
<dbReference type="Proteomes" id="UP000283530">
    <property type="component" value="Unassembled WGS sequence"/>
</dbReference>
<sequence length="685" mass="77287">MAAMISTLFQLGGKVASQQQVVQTQTTVDDQKVINQIIEAHKPDANFAVDEKPLLSMVLDILSQATPTPPQDPKIGSMVPEAKSLPPISEELAFTIHKIGCELSCDCSGGGEMKSITQAVFNTLVKYTWEDKAVIALAAFAVNYGEFCLLSQLQASNPLAKYVVQLKPLPEVNERESLISGLLEVITSVIKIIIQLNDLPTQYISRKEPPFSEPEVSNAVYWVVKGIVACSTQSIGLINLPYMSSITEARKRLTELTHKLKKIHGNLTTMLDQCSQKIKDKKDNEGYYNIKKVIESSHTDNMKIFIELVQTTDNTPLFNGVTGKKESLNVLKSKTVILFISNLDISVEEIKEIEHQVGKPGRQYEIVWLPIFDKEVTPKEREEIGKKASLMKWYSLHFSLTLQPYVVKYIKQDWQFEKKPMMVVFDARGKVVNSNAYHMIKIWGSAAYPFNTPREETLWKETDLSLDFLIGDKEPVNEGKVTYLYGGDDLDWIRKFILSVKDVVKGDGIIVELIYVGTKHRDTILKENLSKCWDEPQIRRFRARLERIWYSKMHLGKPIADDKQLKYLTMLRGADGSGHPWTMVGQGPKEVVAVNGNEMVECLIELKNRKVSFPTTDFIGSLLKAISEIIFPPPGGEIKPKPKPKPHCYHIEAPSTNGIVQESMVCSDCNRPMEKTIMFKCCIKE</sequence>
<feature type="domain" description="Sieve element occlusion N-terminal" evidence="1">
    <location>
        <begin position="29"/>
        <end position="298"/>
    </location>
</feature>
<evidence type="ECO:0000259" key="1">
    <source>
        <dbReference type="Pfam" id="PF14576"/>
    </source>
</evidence>
<dbReference type="OrthoDB" id="10286526at2759"/>
<dbReference type="PANTHER" id="PTHR33232">
    <property type="entry name" value="PROTEIN SIEVE ELEMENT OCCLUSION B-LIKE"/>
    <property type="match status" value="1"/>
</dbReference>
<dbReference type="PANTHER" id="PTHR33232:SF11">
    <property type="entry name" value="PROTEIN SIEVE ELEMENT OCCLUSION C"/>
    <property type="match status" value="1"/>
</dbReference>
<dbReference type="EMBL" id="QPKB01000001">
    <property type="protein sequence ID" value="RWR74388.1"/>
    <property type="molecule type" value="Genomic_DNA"/>
</dbReference>
<accession>A0A3S3M717</accession>
<feature type="domain" description="Sieve element occlusion C-terminal" evidence="2">
    <location>
        <begin position="454"/>
        <end position="682"/>
    </location>
</feature>
<comment type="caution">
    <text evidence="3">The sequence shown here is derived from an EMBL/GenBank/DDBJ whole genome shotgun (WGS) entry which is preliminary data.</text>
</comment>
<name>A0A3S3M717_9MAGN</name>
<proteinExistence type="predicted"/>
<gene>
    <name evidence="3" type="ORF">CKAN_00271500</name>
</gene>